<evidence type="ECO:0000313" key="3">
    <source>
        <dbReference type="EMBL" id="ROV90508.1"/>
    </source>
</evidence>
<organism evidence="3 4">
    <name type="scientific">Cytospora schulzeri</name>
    <dbReference type="NCBI Taxonomy" id="448051"/>
    <lineage>
        <taxon>Eukaryota</taxon>
        <taxon>Fungi</taxon>
        <taxon>Dikarya</taxon>
        <taxon>Ascomycota</taxon>
        <taxon>Pezizomycotina</taxon>
        <taxon>Sordariomycetes</taxon>
        <taxon>Sordariomycetidae</taxon>
        <taxon>Diaporthales</taxon>
        <taxon>Cytosporaceae</taxon>
        <taxon>Cytospora</taxon>
    </lineage>
</organism>
<dbReference type="GO" id="GO:0005737">
    <property type="term" value="C:cytoplasm"/>
    <property type="evidence" value="ECO:0007669"/>
    <property type="project" value="TreeGrafter"/>
</dbReference>
<dbReference type="PRINTS" id="PR00081">
    <property type="entry name" value="GDHRDH"/>
</dbReference>
<keyword evidence="4" id="KW-1185">Reference proteome</keyword>
<dbReference type="AlphaFoldDB" id="A0A423VHX6"/>
<dbReference type="STRING" id="356882.A0A423VHX6"/>
<evidence type="ECO:0000256" key="1">
    <source>
        <dbReference type="ARBA" id="ARBA00006484"/>
    </source>
</evidence>
<evidence type="ECO:0000313" key="4">
    <source>
        <dbReference type="Proteomes" id="UP000283895"/>
    </source>
</evidence>
<sequence>MNKTIILVTGGNGGIGFEVVAQLLSDVSKHVLLGSRSAEKGEHAIKALQSRGLPGTVELLSIDIASKDSILAAAKKVEGEHGRIDAVVNNAAIAVSTGSLFEQLDLAFRTNATGPAFLVEVFEPLLKKSIAPTPRIVNVTSGAGSINIRLDSNHPLYGQKVVPYRASKVALNMVTACQAVEYGPLGWKVFCYNPGFTVSNLSEMNRAENGAKPTSEGAKPIVDMVDGKRDEDHGRFCNCDGSYCPW</sequence>
<dbReference type="InterPro" id="IPR051468">
    <property type="entry name" value="Fungal_SecMetab_SDRs"/>
</dbReference>
<dbReference type="Pfam" id="PF00106">
    <property type="entry name" value="adh_short"/>
    <property type="match status" value="1"/>
</dbReference>
<dbReference type="GO" id="GO:0019748">
    <property type="term" value="P:secondary metabolic process"/>
    <property type="evidence" value="ECO:0007669"/>
    <property type="project" value="TreeGrafter"/>
</dbReference>
<accession>A0A423VHX6</accession>
<dbReference type="Proteomes" id="UP000283895">
    <property type="component" value="Unassembled WGS sequence"/>
</dbReference>
<dbReference type="OrthoDB" id="1933717at2759"/>
<evidence type="ECO:0000256" key="2">
    <source>
        <dbReference type="RuleBase" id="RU000363"/>
    </source>
</evidence>
<comment type="similarity">
    <text evidence="1 2">Belongs to the short-chain dehydrogenases/reductases (SDR) family.</text>
</comment>
<gene>
    <name evidence="3" type="ORF">VMCG_09806</name>
</gene>
<name>A0A423VHX6_9PEZI</name>
<proteinExistence type="inferred from homology"/>
<dbReference type="EMBL" id="LKEA01000062">
    <property type="protein sequence ID" value="ROV90508.1"/>
    <property type="molecule type" value="Genomic_DNA"/>
</dbReference>
<dbReference type="PANTHER" id="PTHR43544:SF32">
    <property type="entry name" value="CHAIN DEHYDROGENASE, PUTATIVE (AFU_ORTHOLOGUE AFUA_5G01530)-RELATED"/>
    <property type="match status" value="1"/>
</dbReference>
<reference evidence="3 4" key="1">
    <citation type="submission" date="2015-09" db="EMBL/GenBank/DDBJ databases">
        <title>Host preference determinants of Valsa canker pathogens revealed by comparative genomics.</title>
        <authorList>
            <person name="Yin Z."/>
            <person name="Huang L."/>
        </authorList>
    </citation>
    <scope>NUCLEOTIDE SEQUENCE [LARGE SCALE GENOMIC DNA]</scope>
    <source>
        <strain evidence="3 4">03-1</strain>
    </source>
</reference>
<dbReference type="SUPFAM" id="SSF51735">
    <property type="entry name" value="NAD(P)-binding Rossmann-fold domains"/>
    <property type="match status" value="1"/>
</dbReference>
<dbReference type="InterPro" id="IPR002347">
    <property type="entry name" value="SDR_fam"/>
</dbReference>
<protein>
    <submittedName>
        <fullName evidence="3">Uncharacterized protein</fullName>
    </submittedName>
</protein>
<dbReference type="Gene3D" id="3.40.50.720">
    <property type="entry name" value="NAD(P)-binding Rossmann-like Domain"/>
    <property type="match status" value="1"/>
</dbReference>
<dbReference type="GO" id="GO:0016491">
    <property type="term" value="F:oxidoreductase activity"/>
    <property type="evidence" value="ECO:0007669"/>
    <property type="project" value="TreeGrafter"/>
</dbReference>
<dbReference type="InterPro" id="IPR036291">
    <property type="entry name" value="NAD(P)-bd_dom_sf"/>
</dbReference>
<comment type="caution">
    <text evidence="3">The sequence shown here is derived from an EMBL/GenBank/DDBJ whole genome shotgun (WGS) entry which is preliminary data.</text>
</comment>
<dbReference type="PRINTS" id="PR00080">
    <property type="entry name" value="SDRFAMILY"/>
</dbReference>
<dbReference type="PANTHER" id="PTHR43544">
    <property type="entry name" value="SHORT-CHAIN DEHYDROGENASE/REDUCTASE"/>
    <property type="match status" value="1"/>
</dbReference>